<feature type="region of interest" description="Disordered" evidence="6">
    <location>
        <begin position="205"/>
        <end position="226"/>
    </location>
</feature>
<feature type="signal peptide" evidence="7">
    <location>
        <begin position="1"/>
        <end position="18"/>
    </location>
</feature>
<dbReference type="Pfam" id="PF22195">
    <property type="entry name" value="TSP1_CFP_C"/>
    <property type="match status" value="1"/>
</dbReference>
<dbReference type="PANTHER" id="PTHR22906">
    <property type="entry name" value="PROPERDIN"/>
    <property type="match status" value="1"/>
</dbReference>
<evidence type="ECO:0000313" key="9">
    <source>
        <dbReference type="Proteomes" id="UP001230051"/>
    </source>
</evidence>
<organism evidence="8 9">
    <name type="scientific">Acipenser oxyrinchus oxyrinchus</name>
    <dbReference type="NCBI Taxonomy" id="40147"/>
    <lineage>
        <taxon>Eukaryota</taxon>
        <taxon>Metazoa</taxon>
        <taxon>Chordata</taxon>
        <taxon>Craniata</taxon>
        <taxon>Vertebrata</taxon>
        <taxon>Euteleostomi</taxon>
        <taxon>Actinopterygii</taxon>
        <taxon>Chondrostei</taxon>
        <taxon>Acipenseriformes</taxon>
        <taxon>Acipenseridae</taxon>
        <taxon>Acipenser</taxon>
    </lineage>
</organism>
<keyword evidence="2" id="KW-0964">Secreted</keyword>
<feature type="chain" id="PRO_5042063875" evidence="7">
    <location>
        <begin position="19"/>
        <end position="454"/>
    </location>
</feature>
<accession>A0AAD8CHD4</accession>
<sequence length="454" mass="50305">MLLFVITGVLLCSQQSASQLVSCYMEFDYQTGQCSRFLSAEVEQSDCCLNPVFGFIDETGKCQSCGSAQWSAWSSWSSCTVSCLEGVRQRRRACYGIGECDGKERLQTMPCTELECCPVEGGWSEWSPWQPCSVTCESGVKVRQRSCSNPPPICGGGCEGGSTETYACYTNMVCPTHGSWSSWGSWSSCSSSCKTDGSQKLPIKHRTQTCSNPPPSSNPPGRDCPGPGVETVECPELPFCPVDGSWGSWRSSGVCSVTCGLGLRQQRRECNNPAPRHGGMPCPGEETQHQVCNTHQHCPIDGRWSEWSAWSDCARHGRRIECKKLAGMQRRTRTCEGREYEGRFCEGDIVQNQACYNVKRCRLQKGNWAEWSPWAFCHPPCGSNAEKTRTKVCNTTYPTDYPMLVGLNKDEPATFWGTPLPLCGAGDEVTKNIDQKDLCRNVPDCDDDGKYWYD</sequence>
<dbReference type="Pfam" id="PF00090">
    <property type="entry name" value="TSP_1"/>
    <property type="match status" value="5"/>
</dbReference>
<dbReference type="InterPro" id="IPR054019">
    <property type="entry name" value="CFP_TSR_C"/>
</dbReference>
<dbReference type="InterPro" id="IPR000884">
    <property type="entry name" value="TSP1_rpt"/>
</dbReference>
<dbReference type="EMBL" id="JAGXEW010000058">
    <property type="protein sequence ID" value="KAK1150531.1"/>
    <property type="molecule type" value="Genomic_DNA"/>
</dbReference>
<comment type="subcellular location">
    <subcellularLocation>
        <location evidence="1">Secreted</location>
    </subcellularLocation>
</comment>
<keyword evidence="4" id="KW-0677">Repeat</keyword>
<dbReference type="SMART" id="SM00209">
    <property type="entry name" value="TSP1"/>
    <property type="match status" value="6"/>
</dbReference>
<dbReference type="PRINTS" id="PR01705">
    <property type="entry name" value="TSP1REPEAT"/>
</dbReference>
<dbReference type="InterPro" id="IPR049536">
    <property type="entry name" value="CFP_TSR-0"/>
</dbReference>
<gene>
    <name evidence="8" type="primary">CFP</name>
    <name evidence="8" type="ORF">AOXY_G33781</name>
</gene>
<keyword evidence="3 7" id="KW-0732">Signal</keyword>
<reference evidence="8" key="1">
    <citation type="submission" date="2022-02" db="EMBL/GenBank/DDBJ databases">
        <title>Atlantic sturgeon de novo genome assembly.</title>
        <authorList>
            <person name="Stock M."/>
            <person name="Klopp C."/>
            <person name="Guiguen Y."/>
            <person name="Cabau C."/>
            <person name="Parinello H."/>
            <person name="Santidrian Yebra-Pimentel E."/>
            <person name="Kuhl H."/>
            <person name="Dirks R.P."/>
            <person name="Guessner J."/>
            <person name="Wuertz S."/>
            <person name="Du K."/>
            <person name="Schartl M."/>
        </authorList>
    </citation>
    <scope>NUCLEOTIDE SEQUENCE</scope>
    <source>
        <strain evidence="8">STURGEONOMICS-FGT-2020</strain>
        <tissue evidence="8">Whole blood</tissue>
    </source>
</reference>
<evidence type="ECO:0000256" key="3">
    <source>
        <dbReference type="ARBA" id="ARBA00022729"/>
    </source>
</evidence>
<dbReference type="InterPro" id="IPR036383">
    <property type="entry name" value="TSP1_rpt_sf"/>
</dbReference>
<evidence type="ECO:0000256" key="2">
    <source>
        <dbReference type="ARBA" id="ARBA00022525"/>
    </source>
</evidence>
<dbReference type="PROSITE" id="PS50092">
    <property type="entry name" value="TSP1"/>
    <property type="match status" value="5"/>
</dbReference>
<evidence type="ECO:0000256" key="6">
    <source>
        <dbReference type="SAM" id="MobiDB-lite"/>
    </source>
</evidence>
<keyword evidence="5" id="KW-1015">Disulfide bond</keyword>
<dbReference type="Pfam" id="PF18487">
    <property type="entry name" value="TSR"/>
    <property type="match status" value="1"/>
</dbReference>
<evidence type="ECO:0000256" key="1">
    <source>
        <dbReference type="ARBA" id="ARBA00004613"/>
    </source>
</evidence>
<comment type="caution">
    <text evidence="8">The sequence shown here is derived from an EMBL/GenBank/DDBJ whole genome shotgun (WGS) entry which is preliminary data.</text>
</comment>
<evidence type="ECO:0000256" key="4">
    <source>
        <dbReference type="ARBA" id="ARBA00022737"/>
    </source>
</evidence>
<evidence type="ECO:0000313" key="8">
    <source>
        <dbReference type="EMBL" id="KAK1150531.1"/>
    </source>
</evidence>
<protein>
    <submittedName>
        <fullName evidence="8">Properdin-like</fullName>
    </submittedName>
</protein>
<name>A0AAD8CHD4_ACIOX</name>
<keyword evidence="9" id="KW-1185">Reference proteome</keyword>
<evidence type="ECO:0000256" key="5">
    <source>
        <dbReference type="ARBA" id="ARBA00023157"/>
    </source>
</evidence>
<dbReference type="SUPFAM" id="SSF82895">
    <property type="entry name" value="TSP-1 type 1 repeat"/>
    <property type="match status" value="5"/>
</dbReference>
<dbReference type="Proteomes" id="UP001230051">
    <property type="component" value="Unassembled WGS sequence"/>
</dbReference>
<dbReference type="Gene3D" id="2.20.100.10">
    <property type="entry name" value="Thrombospondin type-1 (TSP1) repeat"/>
    <property type="match status" value="6"/>
</dbReference>
<proteinExistence type="predicted"/>
<dbReference type="InterPro" id="IPR052065">
    <property type="entry name" value="Compl_asym_regulator"/>
</dbReference>
<dbReference type="AlphaFoldDB" id="A0AAD8CHD4"/>
<dbReference type="FunFam" id="2.20.100.10:FF:000001">
    <property type="entry name" value="semaphorin-5A isoform X1"/>
    <property type="match status" value="2"/>
</dbReference>
<dbReference type="PANTHER" id="PTHR22906:SF43">
    <property type="entry name" value="PROPERDIN"/>
    <property type="match status" value="1"/>
</dbReference>
<evidence type="ECO:0000256" key="7">
    <source>
        <dbReference type="SAM" id="SignalP"/>
    </source>
</evidence>